<gene>
    <name evidence="23 25 26" type="primary">adamts12</name>
</gene>
<dbReference type="SUPFAM" id="SSF82895">
    <property type="entry name" value="TSP-1 type 1 repeat"/>
    <property type="match status" value="8"/>
</dbReference>
<feature type="disulfide bond" evidence="18">
    <location>
        <begin position="363"/>
        <end position="370"/>
    </location>
</feature>
<evidence type="ECO:0000313" key="23">
    <source>
        <dbReference type="Ensembl" id="ENSXETP00000099932"/>
    </source>
</evidence>
<dbReference type="Gene3D" id="2.20.100.10">
    <property type="entry name" value="Thrombospondin type-1 (TSP1) repeat"/>
    <property type="match status" value="8"/>
</dbReference>
<dbReference type="InterPro" id="IPR013273">
    <property type="entry name" value="ADAMTS/ADAMTS-like"/>
</dbReference>
<dbReference type="Ensembl" id="ENSXETT00000083790">
    <property type="protein sequence ID" value="ENSXETP00000099932"/>
    <property type="gene ID" value="ENSXETG00000009863"/>
</dbReference>
<evidence type="ECO:0000256" key="9">
    <source>
        <dbReference type="ARBA" id="ARBA00022801"/>
    </source>
</evidence>
<keyword evidence="7" id="KW-0732">Signal</keyword>
<sequence length="1569" mass="177252">MNIFSPLLRPSHAMYAERPACRYFIFCTFPLLLAICHGTRLHRDNPHSLHKGQEHLDHSLPLAFEVVEPVKVDEKGNFLSYNLQHRRKRSVASQAIHYRIHHKTHNLFFNLTFRDGFLSDNFILERRNGNSSHARISPQLGNGCHLIGTAQRAHVGGGVAAISVCNGLAGFFRLPDGDYFIEPFHGATQVSGKPHQHIIYQRDSPHRNRRELPISTGDFCAVNDNSKSVLQQERQREEWERKHLNGRKISQRSVSKERWVETLVVADTKMIAYHGSNNVESYIFTIMNMVTGLFHDPNIGNAIHIKVVRLILLEEEEEGLKIVHNADQTLASFCKWQKSINPKSDAHPAHHDVAVLLTRKDICASKNSPCETLGLSHLSGMCQPSKSCNINEDTGLPLAFTIAHELGHSFGIQHDGQGNDCEIAGRNPYIMSRQLQYNTSPLTWSPCSKEYITRFLDRGWGFCLDDVPAKKDLKPPIIAPGVLYDVNHQCQLQYGPNATFCEEVDNVCQTLWCSVKNSCRSKLDSAADGTRCGESKWCFNGKCINVGTTPQTINGGWGAWTPWSHCSRTCGAGAENAERKCNNPQPKFGGKYCTGERKRYRICNIQPCPKDYPSFREMQCTEFNTVPYKNELYQWIPIYNTENPCELHCRSSSGNFANKFLDAVIDGTPCFERNKSRDVCINGICKKVGCDYEIDSNATEDRCGICLGDGSSCQTIKKVFNQTDGFGYVDVGLIPKGARDIKIEEVEEAGNFLALRSEDPGKYYLNGAYIIQWNGEYKVAGTIFHYQRNNDTENITASGPTNESIWIQLLFQEHNPGVRYEYVIQKDVNLENEIESVYTWRYGGWTDCSATCGTGVQHQISRCVNKKRGVVKNTFCDQEMQPITRQKKCNTKECPPRWWVGQWQQCSTTCGPTGEKKRTVLCLKTSGSDEEALRSEDCHHLTKPKVYLSCNRDILCPSDWTVSNWSECSVTCGGGVRTRNITCAKNNDEPCDSSKKPNSKALCGLQQCYVQKTLPKPPIKYNYRKKIIKKKSGDPKRRIFLPNKNHRVQTTTGLPRVFMSTSSTNSSSPSVKSIKEDFQINEIPNSTHFNIDYKYNFVLVENNKRKVHVNATSISPSVSNRTKVGNMETGTESIAEKDSPPIFTTTRRPEELTSKYQLLTEQPQSQTESGNMRGSTVDPNGDYDTDINFIIESRSKRHKGKTNQNQNHPGTNLNQTESPTNSSILINQTPLSTYNTVSISNTEGNSTRNNQDWRDVAPTASAQPSFLQVTTSNTPENSTWKVNNASNRYLLNYTHYENGTGLNFNVSKEVYWIVGNWSECSTSCGLGAMWRPVDCSTEFDDDCKHIKKPDPARRCHLRPCARWETGDWTKCSKNCQGGFKTREVQCVDIRENRPLRPFHCQSPGKNPEQNVSCNTEPCLSWLAKPWSECSKTCGGGIRQRQVLCPKEDRCDWKKIPPVSLPCNDEPCTRWNISSWMECSVPCGGGTQRRTVECINTHNNSTVHQDLCQRTEAKPRQTQECNQPECQRNAEDPACKRDKMSVNFCRTVKSIGRCSVKSIQTQCCFTCSRL</sequence>
<feature type="domain" description="Peptidase M12B" evidence="21">
    <location>
        <begin position="258"/>
        <end position="468"/>
    </location>
</feature>
<dbReference type="GeneID" id="100380018"/>
<dbReference type="KEGG" id="xtr:100380018"/>
<evidence type="ECO:0000256" key="5">
    <source>
        <dbReference type="ARBA" id="ARBA00022685"/>
    </source>
</evidence>
<keyword evidence="10 17" id="KW-0862">Zinc</keyword>
<evidence type="ECO:0000259" key="21">
    <source>
        <dbReference type="PROSITE" id="PS50215"/>
    </source>
</evidence>
<feature type="disulfide bond" evidence="18">
    <location>
        <begin position="508"/>
        <end position="538"/>
    </location>
</feature>
<keyword evidence="11 25" id="KW-0482">Metalloprotease</keyword>
<feature type="binding site" evidence="17">
    <location>
        <position position="261"/>
    </location>
    <ligand>
        <name>Ca(2+)</name>
        <dbReference type="ChEBI" id="CHEBI:29108"/>
        <label>2</label>
    </ligand>
</feature>
<dbReference type="PROSITE" id="PS50215">
    <property type="entry name" value="ADAM_MEPRO"/>
    <property type="match status" value="1"/>
</dbReference>
<dbReference type="OMA" id="YGLHHPV"/>
<dbReference type="CTD" id="81792"/>
<dbReference type="Gene3D" id="3.40.1620.60">
    <property type="match status" value="1"/>
</dbReference>
<evidence type="ECO:0000256" key="8">
    <source>
        <dbReference type="ARBA" id="ARBA00022737"/>
    </source>
</evidence>
<reference evidence="23" key="1">
    <citation type="journal article" date="2010" name="Science">
        <title>The genome of the Western clawed frog Xenopus tropicalis.</title>
        <authorList>
            <person name="Hellsten U."/>
            <person name="Harland R.M."/>
            <person name="Gilchrist M.J."/>
            <person name="Hendrix D."/>
            <person name="Jurka J."/>
            <person name="Kapitonov V."/>
            <person name="Ovcharenko I."/>
            <person name="Putnam N.H."/>
            <person name="Shu S."/>
            <person name="Taher L."/>
            <person name="Blitz I.L."/>
            <person name="Blumberg B."/>
            <person name="Dichmann D.S."/>
            <person name="Dubchak I."/>
            <person name="Amaya E."/>
            <person name="Detter J.C."/>
            <person name="Fletcher R."/>
            <person name="Gerhard D.S."/>
            <person name="Goodstein D."/>
            <person name="Graves T."/>
            <person name="Grigoriev I.V."/>
            <person name="Grimwood J."/>
            <person name="Kawashima T."/>
            <person name="Lindquist E."/>
            <person name="Lucas S.M."/>
            <person name="Mead P.E."/>
            <person name="Mitros T."/>
            <person name="Ogino H."/>
            <person name="Ohta Y."/>
            <person name="Poliakov A.V."/>
            <person name="Pollet N."/>
            <person name="Robert J."/>
            <person name="Salamov A."/>
            <person name="Sater A.K."/>
            <person name="Schmutz J."/>
            <person name="Terry A."/>
            <person name="Vize P.D."/>
            <person name="Warren W.C."/>
            <person name="Wells D."/>
            <person name="Wills A."/>
            <person name="Wilson R.K."/>
            <person name="Zimmerman L.B."/>
            <person name="Zorn A.M."/>
            <person name="Grainger R."/>
            <person name="Grammer T."/>
            <person name="Khokha M.K."/>
            <person name="Richardson P.M."/>
            <person name="Rokhsar D.S."/>
        </authorList>
    </citation>
    <scope>NUCLEOTIDE SEQUENCE [LARGE SCALE GENOMIC DNA]</scope>
    <source>
        <strain evidence="23">Nigerian</strain>
    </source>
</reference>
<dbReference type="PROSITE" id="PS50900">
    <property type="entry name" value="PLAC"/>
    <property type="match status" value="1"/>
</dbReference>
<feature type="binding site" evidence="17">
    <location>
        <position position="463"/>
    </location>
    <ligand>
        <name>Ca(2+)</name>
        <dbReference type="ChEBI" id="CHEBI:29108"/>
        <label>1</label>
    </ligand>
</feature>
<dbReference type="PANTHER" id="PTHR13723">
    <property type="entry name" value="ADAMTS A DISINTEGRIN AND METALLOPROTEASE WITH THROMBOSPONDIN MOTIFS PROTEASE"/>
    <property type="match status" value="1"/>
</dbReference>
<feature type="compositionally biased region" description="Polar residues" evidence="20">
    <location>
        <begin position="1160"/>
        <end position="1178"/>
    </location>
</feature>
<evidence type="ECO:0000256" key="1">
    <source>
        <dbReference type="ARBA" id="ARBA00004498"/>
    </source>
</evidence>
<feature type="binding site" evidence="17">
    <location>
        <position position="345"/>
    </location>
    <ligand>
        <name>Ca(2+)</name>
        <dbReference type="ChEBI" id="CHEBI:29108"/>
        <label>1</label>
    </ligand>
</feature>
<dbReference type="Pfam" id="PF19030">
    <property type="entry name" value="TSP1_ADAMTS"/>
    <property type="match status" value="7"/>
</dbReference>
<dbReference type="Proteomes" id="UP000008143">
    <property type="component" value="Chromosome 1"/>
</dbReference>
<accession>A0A6I8SQB2</accession>
<feature type="disulfide bond" evidence="18">
    <location>
        <begin position="490"/>
        <end position="513"/>
    </location>
</feature>
<dbReference type="Pfam" id="PF19236">
    <property type="entry name" value="ADAMTS_CR_3"/>
    <property type="match status" value="1"/>
</dbReference>
<feature type="binding site" evidence="17">
    <location>
        <position position="345"/>
    </location>
    <ligand>
        <name>Ca(2+)</name>
        <dbReference type="ChEBI" id="CHEBI:29108"/>
        <label>2</label>
    </ligand>
</feature>
<evidence type="ECO:0000313" key="26">
    <source>
        <dbReference type="Xenbase" id="XB-GENE-959575"/>
    </source>
</evidence>
<dbReference type="InterPro" id="IPR010909">
    <property type="entry name" value="PLAC"/>
</dbReference>
<evidence type="ECO:0000256" key="18">
    <source>
        <dbReference type="PIRSR" id="PIRSR613273-3"/>
    </source>
</evidence>
<feature type="disulfide bond" evidence="18">
    <location>
        <begin position="501"/>
        <end position="519"/>
    </location>
</feature>
<keyword evidence="4" id="KW-0645">Protease</keyword>
<dbReference type="FunFam" id="3.40.390.10:FF:000001">
    <property type="entry name" value="A disintegrin and metalloproteinase with thrombospondin motifs 1"/>
    <property type="match status" value="1"/>
</dbReference>
<evidence type="ECO:0000313" key="25">
    <source>
        <dbReference type="RefSeq" id="XP_017946319.2"/>
    </source>
</evidence>
<dbReference type="Pfam" id="PF01421">
    <property type="entry name" value="Reprolysin"/>
    <property type="match status" value="1"/>
</dbReference>
<dbReference type="InterPro" id="IPR024079">
    <property type="entry name" value="MetalloPept_cat_dom_sf"/>
</dbReference>
<evidence type="ECO:0000256" key="10">
    <source>
        <dbReference type="ARBA" id="ARBA00022833"/>
    </source>
</evidence>
<evidence type="ECO:0000256" key="16">
    <source>
        <dbReference type="PIRSR" id="PIRSR613273-1"/>
    </source>
</evidence>
<dbReference type="Gene3D" id="2.60.120.830">
    <property type="match status" value="1"/>
</dbReference>
<dbReference type="Gene3D" id="3.40.390.10">
    <property type="entry name" value="Collagenase (Catalytic Domain)"/>
    <property type="match status" value="1"/>
</dbReference>
<feature type="binding site" evidence="17">
    <location>
        <position position="466"/>
    </location>
    <ligand>
        <name>Ca(2+)</name>
        <dbReference type="ChEBI" id="CHEBI:29108"/>
        <label>1</label>
    </ligand>
</feature>
<dbReference type="Bgee" id="ENSXETG00000009863">
    <property type="expression patterns" value="Expressed in blastula and 1 other cell type or tissue"/>
</dbReference>
<dbReference type="CDD" id="cd04273">
    <property type="entry name" value="ZnMc_ADAMTS_like"/>
    <property type="match status" value="1"/>
</dbReference>
<evidence type="ECO:0000256" key="17">
    <source>
        <dbReference type="PIRSR" id="PIRSR613273-2"/>
    </source>
</evidence>
<evidence type="ECO:0000256" key="2">
    <source>
        <dbReference type="ARBA" id="ARBA00022525"/>
    </source>
</evidence>
<dbReference type="GO" id="GO:0004222">
    <property type="term" value="F:metalloendopeptidase activity"/>
    <property type="evidence" value="ECO:0000318"/>
    <property type="project" value="GO_Central"/>
</dbReference>
<dbReference type="PRINTS" id="PR01857">
    <property type="entry name" value="ADAMTSFAMILY"/>
</dbReference>
<feature type="compositionally biased region" description="Polar residues" evidence="20">
    <location>
        <begin position="1202"/>
        <end position="1223"/>
    </location>
</feature>
<dbReference type="FunFam" id="2.60.120.830:FF:000001">
    <property type="entry name" value="A disintegrin and metalloproteinase with thrombospondin motifs 1"/>
    <property type="match status" value="1"/>
</dbReference>
<keyword evidence="24" id="KW-1185">Reference proteome</keyword>
<evidence type="ECO:0000256" key="4">
    <source>
        <dbReference type="ARBA" id="ARBA00022670"/>
    </source>
</evidence>
<feature type="compositionally biased region" description="Polar residues" evidence="20">
    <location>
        <begin position="1119"/>
        <end position="1132"/>
    </location>
</feature>
<dbReference type="InterPro" id="IPR001590">
    <property type="entry name" value="Peptidase_M12B"/>
</dbReference>
<dbReference type="InterPro" id="IPR000884">
    <property type="entry name" value="TSP1_rpt"/>
</dbReference>
<feature type="binding site" evidence="17 19">
    <location>
        <position position="414"/>
    </location>
    <ligand>
        <name>Zn(2+)</name>
        <dbReference type="ChEBI" id="CHEBI:29105"/>
        <note>catalytic</note>
    </ligand>
</feature>
<feature type="binding site" evidence="17 19">
    <location>
        <position position="408"/>
    </location>
    <ligand>
        <name>Zn(2+)</name>
        <dbReference type="ChEBI" id="CHEBI:29105"/>
        <note>catalytic</note>
    </ligand>
</feature>
<evidence type="ECO:0000256" key="3">
    <source>
        <dbReference type="ARBA" id="ARBA00022530"/>
    </source>
</evidence>
<keyword evidence="6 17" id="KW-0479">Metal-binding</keyword>
<keyword evidence="13 18" id="KW-1015">Disulfide bond</keyword>
<evidence type="ECO:0000256" key="19">
    <source>
        <dbReference type="PROSITE-ProRule" id="PRU00276"/>
    </source>
</evidence>
<evidence type="ECO:0000256" key="11">
    <source>
        <dbReference type="ARBA" id="ARBA00023049"/>
    </source>
</evidence>
<dbReference type="GO" id="GO:0046872">
    <property type="term" value="F:metal ion binding"/>
    <property type="evidence" value="ECO:0007669"/>
    <property type="project" value="UniProtKB-KW"/>
</dbReference>
<dbReference type="Pfam" id="PF00090">
    <property type="entry name" value="TSP_1"/>
    <property type="match status" value="1"/>
</dbReference>
<comment type="caution">
    <text evidence="19">Lacks conserved residue(s) required for the propagation of feature annotation.</text>
</comment>
<evidence type="ECO:0000256" key="12">
    <source>
        <dbReference type="ARBA" id="ARBA00023145"/>
    </source>
</evidence>
<comment type="subcellular location">
    <subcellularLocation>
        <location evidence="1">Secreted</location>
        <location evidence="1">Extracellular space</location>
        <location evidence="1">Extracellular matrix</location>
    </subcellularLocation>
</comment>
<feature type="binding site" evidence="17">
    <location>
        <position position="466"/>
    </location>
    <ligand>
        <name>Ca(2+)</name>
        <dbReference type="ChEBI" id="CHEBI:29108"/>
        <label>2</label>
    </ligand>
</feature>
<keyword evidence="5" id="KW-0165">Cleavage on pair of basic residues</keyword>
<evidence type="ECO:0000259" key="22">
    <source>
        <dbReference type="PROSITE" id="PS50900"/>
    </source>
</evidence>
<dbReference type="RefSeq" id="XP_017946319.2">
    <property type="nucleotide sequence ID" value="XM_018090830.2"/>
</dbReference>
<dbReference type="GeneTree" id="ENSGT00940000155855"/>
<dbReference type="SMART" id="SM00209">
    <property type="entry name" value="TSP1"/>
    <property type="match status" value="8"/>
</dbReference>
<keyword evidence="2" id="KW-0964">Secreted</keyword>
<reference evidence="25" key="3">
    <citation type="submission" date="2025-04" db="UniProtKB">
        <authorList>
            <consortium name="RefSeq"/>
        </authorList>
    </citation>
    <scope>IDENTIFICATION</scope>
    <source>
        <strain evidence="25">Nigerian</strain>
        <tissue evidence="25">Liver and blood</tissue>
    </source>
</reference>
<dbReference type="FunFam" id="2.20.100.10:FF:000006">
    <property type="entry name" value="A disintegrin and metalloproteinase with thrombospondin motifs 1"/>
    <property type="match status" value="1"/>
</dbReference>
<dbReference type="FunFam" id="3.40.1620.60:FF:000004">
    <property type="entry name" value="A disintegrin and metalloproteinase with thrombospondin motifs 12"/>
    <property type="match status" value="1"/>
</dbReference>
<dbReference type="GO" id="GO:0030198">
    <property type="term" value="P:extracellular matrix organization"/>
    <property type="evidence" value="ECO:0000318"/>
    <property type="project" value="GO_Central"/>
</dbReference>
<reference evidence="23" key="2">
    <citation type="submission" date="2020-05" db="UniProtKB">
        <authorList>
            <consortium name="Ensembl"/>
        </authorList>
    </citation>
    <scope>IDENTIFICATION</scope>
</reference>
<dbReference type="Pfam" id="PF17771">
    <property type="entry name" value="ADAMTS_CR_2"/>
    <property type="match status" value="1"/>
</dbReference>
<dbReference type="InterPro" id="IPR050439">
    <property type="entry name" value="ADAMTS_ADAMTS-like"/>
</dbReference>
<feature type="region of interest" description="Disordered" evidence="20">
    <location>
        <begin position="1160"/>
        <end position="1223"/>
    </location>
</feature>
<dbReference type="Reactome" id="R-XTR-5173214">
    <property type="pathway name" value="O-glycosylation of TSR domain-containing proteins"/>
</dbReference>
<dbReference type="GO" id="GO:0006508">
    <property type="term" value="P:proteolysis"/>
    <property type="evidence" value="ECO:0000318"/>
    <property type="project" value="GO_Central"/>
</dbReference>
<evidence type="ECO:0000256" key="13">
    <source>
        <dbReference type="ARBA" id="ARBA00023157"/>
    </source>
</evidence>
<name>A0A6I8SQB2_XENTR</name>
<keyword evidence="17" id="KW-0106">Calcium</keyword>
<dbReference type="Pfam" id="PF01562">
    <property type="entry name" value="Pep_M12B_propep"/>
    <property type="match status" value="1"/>
</dbReference>
<evidence type="ECO:0000313" key="24">
    <source>
        <dbReference type="Proteomes" id="UP000008143"/>
    </source>
</evidence>
<feature type="disulfide bond" evidence="18">
    <location>
        <begin position="334"/>
        <end position="388"/>
    </location>
</feature>
<comment type="cofactor">
    <cofactor evidence="17">
        <name>Zn(2+)</name>
        <dbReference type="ChEBI" id="CHEBI:29105"/>
    </cofactor>
    <text evidence="17">Binds 1 zinc ion per subunit.</text>
</comment>
<dbReference type="SUPFAM" id="SSF55486">
    <property type="entry name" value="Metalloproteases ('zincins'), catalytic domain"/>
    <property type="match status" value="1"/>
</dbReference>
<feature type="binding site" evidence="17">
    <location>
        <position position="352"/>
    </location>
    <ligand>
        <name>Ca(2+)</name>
        <dbReference type="ChEBI" id="CHEBI:29108"/>
        <label>1</label>
    </ligand>
</feature>
<dbReference type="SMART" id="SM00608">
    <property type="entry name" value="ACR"/>
    <property type="match status" value="1"/>
</dbReference>
<keyword evidence="12" id="KW-0865">Zymogen</keyword>
<dbReference type="OrthoDB" id="412680at2759"/>
<feature type="binding site" evidence="17">
    <location>
        <position position="261"/>
    </location>
    <ligand>
        <name>Ca(2+)</name>
        <dbReference type="ChEBI" id="CHEBI:29108"/>
        <label>1</label>
    </ligand>
</feature>
<feature type="active site" evidence="16 19">
    <location>
        <position position="405"/>
    </location>
</feature>
<feature type="disulfide bond" evidence="18">
    <location>
        <begin position="421"/>
        <end position="447"/>
    </location>
</feature>
<comment type="subunit">
    <text evidence="15">Interacts with COMP.</text>
</comment>
<dbReference type="InterPro" id="IPR036383">
    <property type="entry name" value="TSP1_rpt_sf"/>
</dbReference>
<feature type="binding site" description="in inhibited form" evidence="17">
    <location>
        <position position="220"/>
    </location>
    <ligand>
        <name>Zn(2+)</name>
        <dbReference type="ChEBI" id="CHEBI:29105"/>
        <note>catalytic</note>
    </ligand>
</feature>
<evidence type="ECO:0000256" key="14">
    <source>
        <dbReference type="ARBA" id="ARBA00023180"/>
    </source>
</evidence>
<evidence type="ECO:0000256" key="15">
    <source>
        <dbReference type="ARBA" id="ARBA00062682"/>
    </source>
</evidence>
<dbReference type="InterPro" id="IPR041645">
    <property type="entry name" value="ADAMTS_CR_2"/>
</dbReference>
<keyword evidence="8" id="KW-0677">Repeat</keyword>
<dbReference type="InterPro" id="IPR010294">
    <property type="entry name" value="ADAMTS_spacer1"/>
</dbReference>
<feature type="domain" description="PLAC" evidence="22">
    <location>
        <begin position="1530"/>
        <end position="1569"/>
    </location>
</feature>
<dbReference type="InterPro" id="IPR002870">
    <property type="entry name" value="Peptidase_M12B_N"/>
</dbReference>
<feature type="disulfide bond" evidence="18">
    <location>
        <begin position="566"/>
        <end position="603"/>
    </location>
</feature>
<organism evidence="23">
    <name type="scientific">Xenopus tropicalis</name>
    <name type="common">Western clawed frog</name>
    <name type="synonym">Silurana tropicalis</name>
    <dbReference type="NCBI Taxonomy" id="8364"/>
    <lineage>
        <taxon>Eukaryota</taxon>
        <taxon>Metazoa</taxon>
        <taxon>Chordata</taxon>
        <taxon>Craniata</taxon>
        <taxon>Vertebrata</taxon>
        <taxon>Euteleostomi</taxon>
        <taxon>Amphibia</taxon>
        <taxon>Batrachia</taxon>
        <taxon>Anura</taxon>
        <taxon>Pipoidea</taxon>
        <taxon>Pipidae</taxon>
        <taxon>Xenopodinae</taxon>
        <taxon>Xenopus</taxon>
        <taxon>Silurana</taxon>
    </lineage>
</organism>
<proteinExistence type="predicted"/>
<evidence type="ECO:0000256" key="6">
    <source>
        <dbReference type="ARBA" id="ARBA00022723"/>
    </source>
</evidence>
<dbReference type="Pfam" id="PF05986">
    <property type="entry name" value="ADAMTS_spacer1"/>
    <property type="match status" value="1"/>
</dbReference>
<dbReference type="InterPro" id="IPR006586">
    <property type="entry name" value="ADAM_Cys-rich"/>
</dbReference>
<feature type="disulfide bond" evidence="18">
    <location>
        <begin position="532"/>
        <end position="543"/>
    </location>
</feature>
<evidence type="ECO:0000256" key="7">
    <source>
        <dbReference type="ARBA" id="ARBA00022729"/>
    </source>
</evidence>
<feature type="disulfide bond" evidence="18">
    <location>
        <begin position="581"/>
        <end position="593"/>
    </location>
</feature>
<dbReference type="PANTHER" id="PTHR13723:SF189">
    <property type="entry name" value="A DISINTEGRIN AND METALLOPROTEINASE WITH THROMBOSPONDIN MOTIFS 12"/>
    <property type="match status" value="1"/>
</dbReference>
<evidence type="ECO:0000256" key="20">
    <source>
        <dbReference type="SAM" id="MobiDB-lite"/>
    </source>
</evidence>
<feature type="disulfide bond" evidence="18">
    <location>
        <begin position="570"/>
        <end position="608"/>
    </location>
</feature>
<protein>
    <submittedName>
        <fullName evidence="25">A disintegrin and metalloproteinase with thrombospondin motifs 12 isoform X1</fullName>
    </submittedName>
    <submittedName>
        <fullName evidence="23">ADAM metallopeptidase with thrombospondin type 1 motif 12</fullName>
    </submittedName>
</protein>
<dbReference type="InterPro" id="IPR045371">
    <property type="entry name" value="ADAMTS_CR_3"/>
</dbReference>
<keyword evidence="9" id="KW-0378">Hydrolase</keyword>
<feature type="binding site" evidence="17 19">
    <location>
        <position position="404"/>
    </location>
    <ligand>
        <name>Zn(2+)</name>
        <dbReference type="ChEBI" id="CHEBI:29105"/>
        <note>catalytic</note>
    </ligand>
</feature>
<dbReference type="PROSITE" id="PS50092">
    <property type="entry name" value="TSP1"/>
    <property type="match status" value="7"/>
</dbReference>
<feature type="disulfide bond" evidence="18">
    <location>
        <begin position="382"/>
        <end position="463"/>
    </location>
</feature>
<feature type="region of interest" description="Disordered" evidence="20">
    <location>
        <begin position="1119"/>
        <end position="1144"/>
    </location>
</feature>
<keyword evidence="14" id="KW-0325">Glycoprotein</keyword>
<dbReference type="GO" id="GO:0031012">
    <property type="term" value="C:extracellular matrix"/>
    <property type="evidence" value="ECO:0000318"/>
    <property type="project" value="GO_Central"/>
</dbReference>
<dbReference type="AGR" id="Xenbase:XB-GENE-959575"/>
<dbReference type="FunFam" id="2.20.100.10:FF:000005">
    <property type="entry name" value="ADAM metallopeptidase with thrombospondin type 1 motif 9"/>
    <property type="match status" value="3"/>
</dbReference>
<dbReference type="Xenbase" id="XB-GENE-959575">
    <property type="gene designation" value="adamts12"/>
</dbReference>
<keyword evidence="3" id="KW-0272">Extracellular matrix</keyword>